<organism evidence="3 4">
    <name type="scientific">Dentipellis fragilis</name>
    <dbReference type="NCBI Taxonomy" id="205917"/>
    <lineage>
        <taxon>Eukaryota</taxon>
        <taxon>Fungi</taxon>
        <taxon>Dikarya</taxon>
        <taxon>Basidiomycota</taxon>
        <taxon>Agaricomycotina</taxon>
        <taxon>Agaricomycetes</taxon>
        <taxon>Russulales</taxon>
        <taxon>Hericiaceae</taxon>
        <taxon>Dentipellis</taxon>
    </lineage>
</organism>
<comment type="caution">
    <text evidence="3">The sequence shown here is derived from an EMBL/GenBank/DDBJ whole genome shotgun (WGS) entry which is preliminary data.</text>
</comment>
<accession>A0A4Y9Y9Y3</accession>
<dbReference type="PANTHER" id="PTHR48070:SF6">
    <property type="entry name" value="ESTERASE OVCA2"/>
    <property type="match status" value="1"/>
</dbReference>
<dbReference type="Proteomes" id="UP000298327">
    <property type="component" value="Unassembled WGS sequence"/>
</dbReference>
<dbReference type="InterPro" id="IPR029058">
    <property type="entry name" value="AB_hydrolase_fold"/>
</dbReference>
<dbReference type="OrthoDB" id="2094269at2759"/>
<name>A0A4Y9Y9Y3_9AGAM</name>
<dbReference type="SUPFAM" id="SSF53474">
    <property type="entry name" value="alpha/beta-Hydrolases"/>
    <property type="match status" value="1"/>
</dbReference>
<evidence type="ECO:0000259" key="2">
    <source>
        <dbReference type="Pfam" id="PF03959"/>
    </source>
</evidence>
<dbReference type="PANTHER" id="PTHR48070">
    <property type="entry name" value="ESTERASE OVCA2"/>
    <property type="match status" value="1"/>
</dbReference>
<proteinExistence type="predicted"/>
<keyword evidence="1" id="KW-0378">Hydrolase</keyword>
<dbReference type="EMBL" id="SEOQ01000693">
    <property type="protein sequence ID" value="TFY58271.1"/>
    <property type="molecule type" value="Genomic_DNA"/>
</dbReference>
<keyword evidence="4" id="KW-1185">Reference proteome</keyword>
<dbReference type="Pfam" id="PF03959">
    <property type="entry name" value="FSH1"/>
    <property type="match status" value="1"/>
</dbReference>
<dbReference type="GO" id="GO:0016787">
    <property type="term" value="F:hydrolase activity"/>
    <property type="evidence" value="ECO:0007669"/>
    <property type="project" value="UniProtKB-KW"/>
</dbReference>
<dbReference type="Gene3D" id="3.40.50.1820">
    <property type="entry name" value="alpha/beta hydrolase"/>
    <property type="match status" value="1"/>
</dbReference>
<evidence type="ECO:0000256" key="1">
    <source>
        <dbReference type="ARBA" id="ARBA00022801"/>
    </source>
</evidence>
<dbReference type="GO" id="GO:0005634">
    <property type="term" value="C:nucleus"/>
    <property type="evidence" value="ECO:0007669"/>
    <property type="project" value="TreeGrafter"/>
</dbReference>
<feature type="domain" description="Serine hydrolase" evidence="2">
    <location>
        <begin position="5"/>
        <end position="226"/>
    </location>
</feature>
<evidence type="ECO:0000313" key="3">
    <source>
        <dbReference type="EMBL" id="TFY58271.1"/>
    </source>
</evidence>
<dbReference type="STRING" id="205917.A0A4Y9Y9Y3"/>
<dbReference type="InterPro" id="IPR005645">
    <property type="entry name" value="FSH-like_dom"/>
</dbReference>
<dbReference type="InterPro" id="IPR050593">
    <property type="entry name" value="LovG"/>
</dbReference>
<sequence length="390" mass="42310">MSAPTVPRVLMLHGYTQNADIFRKRLSALRKTCGKAIEFVFVDAPIVLYPADLAETFGTAAPSTDDASSSGGLAALGAAEATAATDDPKLTPRAWWKANAARTKADGMDESVVWLRDLLKEQKFDGIFGFSQGAAMAVILAGLLERPEVYPQFLVDGQAPHPPFKFCVSVSGFEPAGEIPAALFTSPINTPTLHVIGKNDVVVAEERSRKALDLTTNGRVEWHDGGAPLYRVHLTVSAHECRSHSPGHFVPSKANWRNFFKAYLLDPLGDVPGPGPHAAISAWRREIRTAIVSTREKTPQGRVEAFTRTLIEIAKQAVIGSYCPRPVADIEMASAMMRWDKDYLRAQYQCLATQWTTGPETLGSHKALCARALPVVVVASPALANIRLKA</sequence>
<reference evidence="3 4" key="1">
    <citation type="submission" date="2019-02" db="EMBL/GenBank/DDBJ databases">
        <title>Genome sequencing of the rare red list fungi Dentipellis fragilis.</title>
        <authorList>
            <person name="Buettner E."/>
            <person name="Kellner H."/>
        </authorList>
    </citation>
    <scope>NUCLEOTIDE SEQUENCE [LARGE SCALE GENOMIC DNA]</scope>
    <source>
        <strain evidence="3 4">DSM 105465</strain>
    </source>
</reference>
<dbReference type="GO" id="GO:0005737">
    <property type="term" value="C:cytoplasm"/>
    <property type="evidence" value="ECO:0007669"/>
    <property type="project" value="TreeGrafter"/>
</dbReference>
<evidence type="ECO:0000313" key="4">
    <source>
        <dbReference type="Proteomes" id="UP000298327"/>
    </source>
</evidence>
<gene>
    <name evidence="3" type="ORF">EVG20_g8221</name>
</gene>
<protein>
    <recommendedName>
        <fullName evidence="2">Serine hydrolase domain-containing protein</fullName>
    </recommendedName>
</protein>
<dbReference type="AlphaFoldDB" id="A0A4Y9Y9Y3"/>